<dbReference type="InterPro" id="IPR042100">
    <property type="entry name" value="Bug_dom1"/>
</dbReference>
<feature type="chain" id="PRO_5040803361" evidence="2">
    <location>
        <begin position="36"/>
        <end position="334"/>
    </location>
</feature>
<evidence type="ECO:0000313" key="4">
    <source>
        <dbReference type="Proteomes" id="UP001139447"/>
    </source>
</evidence>
<dbReference type="EMBL" id="JALGBI010000001">
    <property type="protein sequence ID" value="MCJ0763416.1"/>
    <property type="molecule type" value="Genomic_DNA"/>
</dbReference>
<dbReference type="Proteomes" id="UP001139447">
    <property type="component" value="Unassembled WGS sequence"/>
</dbReference>
<evidence type="ECO:0000256" key="1">
    <source>
        <dbReference type="ARBA" id="ARBA00006987"/>
    </source>
</evidence>
<protein>
    <submittedName>
        <fullName evidence="3">Tripartite tricarboxylate transporter substrate binding protein</fullName>
    </submittedName>
</protein>
<comment type="similarity">
    <text evidence="1">Belongs to the UPF0065 (bug) family.</text>
</comment>
<evidence type="ECO:0000256" key="2">
    <source>
        <dbReference type="SAM" id="SignalP"/>
    </source>
</evidence>
<dbReference type="Gene3D" id="3.40.190.10">
    <property type="entry name" value="Periplasmic binding protein-like II"/>
    <property type="match status" value="1"/>
</dbReference>
<gene>
    <name evidence="3" type="ORF">MMF98_09355</name>
</gene>
<dbReference type="Gene3D" id="3.40.190.150">
    <property type="entry name" value="Bordetella uptake gene, domain 1"/>
    <property type="match status" value="1"/>
</dbReference>
<dbReference type="PANTHER" id="PTHR42928:SF5">
    <property type="entry name" value="BLR1237 PROTEIN"/>
    <property type="match status" value="1"/>
</dbReference>
<feature type="signal peptide" evidence="2">
    <location>
        <begin position="1"/>
        <end position="35"/>
    </location>
</feature>
<comment type="caution">
    <text evidence="3">The sequence shown here is derived from an EMBL/GenBank/DDBJ whole genome shotgun (WGS) entry which is preliminary data.</text>
</comment>
<proteinExistence type="inferred from homology"/>
<dbReference type="AlphaFoldDB" id="A0A9X2AQP5"/>
<dbReference type="PIRSF" id="PIRSF017082">
    <property type="entry name" value="YflP"/>
    <property type="match status" value="1"/>
</dbReference>
<dbReference type="SUPFAM" id="SSF53850">
    <property type="entry name" value="Periplasmic binding protein-like II"/>
    <property type="match status" value="1"/>
</dbReference>
<name>A0A9X2AQP5_9BURK</name>
<reference evidence="3" key="1">
    <citation type="submission" date="2022-03" db="EMBL/GenBank/DDBJ databases">
        <authorList>
            <person name="Woo C.Y."/>
        </authorList>
    </citation>
    <scope>NUCLEOTIDE SEQUENCE</scope>
    <source>
        <strain evidence="3">CYS-02</strain>
    </source>
</reference>
<sequence>MNNNMTRDKNIGLNLRRLLVLGSAALALLPLAARAAYPEQPINMIVAYGPGGGTDIIARVIVPYLEKYLGDGARITVLNRPGAGGAIGFSALAAAPADGYTIGFVNTPNLLTLPIERKTAFSWQSFDLLGSIVDDPGDFAVPADSPVKTLKDLIAHAKAHPGTVTVGTTGVGSDDHLALLSFERAAGVKMNHIPFKGGAEVLAALAGKQIAVGAINVGEVLQAVKGGTPLRHLGQMSVNRTALAPDVPTFREQGLDIVLASLRSIAAPKGLPPAVREKLAVAVEKAAADPKFQAQAASYFAPLRYMPPARLEADMREAEAQFRQLWKEIPWTDK</sequence>
<keyword evidence="2" id="KW-0732">Signal</keyword>
<evidence type="ECO:0000313" key="3">
    <source>
        <dbReference type="EMBL" id="MCJ0763416.1"/>
    </source>
</evidence>
<dbReference type="Pfam" id="PF03401">
    <property type="entry name" value="TctC"/>
    <property type="match status" value="1"/>
</dbReference>
<organism evidence="3 4">
    <name type="scientific">Variovorax terrae</name>
    <dbReference type="NCBI Taxonomy" id="2923278"/>
    <lineage>
        <taxon>Bacteria</taxon>
        <taxon>Pseudomonadati</taxon>
        <taxon>Pseudomonadota</taxon>
        <taxon>Betaproteobacteria</taxon>
        <taxon>Burkholderiales</taxon>
        <taxon>Comamonadaceae</taxon>
        <taxon>Variovorax</taxon>
    </lineage>
</organism>
<dbReference type="RefSeq" id="WP_243306008.1">
    <property type="nucleotide sequence ID" value="NZ_JALGBI010000001.1"/>
</dbReference>
<dbReference type="PANTHER" id="PTHR42928">
    <property type="entry name" value="TRICARBOXYLATE-BINDING PROTEIN"/>
    <property type="match status" value="1"/>
</dbReference>
<keyword evidence="4" id="KW-1185">Reference proteome</keyword>
<dbReference type="InterPro" id="IPR005064">
    <property type="entry name" value="BUG"/>
</dbReference>
<dbReference type="CDD" id="cd07012">
    <property type="entry name" value="PBP2_Bug_TTT"/>
    <property type="match status" value="1"/>
</dbReference>
<accession>A0A9X2AQP5</accession>